<dbReference type="SUPFAM" id="SSF56112">
    <property type="entry name" value="Protein kinase-like (PK-like)"/>
    <property type="match status" value="1"/>
</dbReference>
<dbReference type="PROSITE" id="PS00108">
    <property type="entry name" value="PROTEIN_KINASE_ST"/>
    <property type="match status" value="1"/>
</dbReference>
<protein>
    <recommendedName>
        <fullName evidence="1">Aminoglycoside phosphotransferase domain-containing protein</fullName>
    </recommendedName>
</protein>
<dbReference type="STRING" id="2512241.A0A553I6W2"/>
<evidence type="ECO:0000313" key="3">
    <source>
        <dbReference type="Proteomes" id="UP000319160"/>
    </source>
</evidence>
<feature type="domain" description="Aminoglycoside phosphotransferase" evidence="1">
    <location>
        <begin position="71"/>
        <end position="309"/>
    </location>
</feature>
<reference evidence="3" key="1">
    <citation type="submission" date="2019-06" db="EMBL/GenBank/DDBJ databases">
        <title>Draft genome sequence of the griseofulvin-producing fungus Xylaria cubensis strain G536.</title>
        <authorList>
            <person name="Mead M.E."/>
            <person name="Raja H.A."/>
            <person name="Steenwyk J.L."/>
            <person name="Knowles S.L."/>
            <person name="Oberlies N.H."/>
            <person name="Rokas A."/>
        </authorList>
    </citation>
    <scope>NUCLEOTIDE SEQUENCE [LARGE SCALE GENOMIC DNA]</scope>
    <source>
        <strain evidence="3">G536</strain>
    </source>
</reference>
<keyword evidence="3" id="KW-1185">Reference proteome</keyword>
<evidence type="ECO:0000313" key="2">
    <source>
        <dbReference type="EMBL" id="TRX95945.1"/>
    </source>
</evidence>
<dbReference type="Pfam" id="PF01636">
    <property type="entry name" value="APH"/>
    <property type="match status" value="1"/>
</dbReference>
<dbReference type="AlphaFoldDB" id="A0A553I6W2"/>
<gene>
    <name evidence="2" type="ORF">FHL15_003087</name>
</gene>
<dbReference type="PANTHER" id="PTHR47829">
    <property type="entry name" value="HYDROLASE, PUTATIVE (AFU_ORTHOLOGUE AFUA_1G12880)-RELATED"/>
    <property type="match status" value="1"/>
</dbReference>
<sequence length="411" mass="45586">MPLKTLISKPTPGFRAVPQISANVLAVHGATRSRALDHCASVPTRTGHPIDVKALEQYLSQHVPEIKAPLEVKQFGFGQSNPTYQLTSADKKRYVMRKKPPGKLLSKAAHKVEREYRVIAALGPTDVPVPKAYCLCEDDSVVGTPFYVMEFLDGRIFEDLSLPNVSAEERTSLWRAAVQTLAKFHSVDFRKVGLESFGKSDGFYDRQLATWKQICTAQSKAVDVDTKKPVGQIPHFDEMLQFFADKNLQPRHRATLVHGDYKLDNMVFHKTESRVIGILDWEMSTVGHPLSDLGNLLMPFYTHKATSSYNPTGSAFLPGATPGLPTPDIILAWYKEAAGWDPQPEINWALAFAIFRGSAISQGIAARYAARQASSAEAQKYAESFKPLGELAWSLVEQQKAKSKTTEKAKL</sequence>
<dbReference type="InterPro" id="IPR008271">
    <property type="entry name" value="Ser/Thr_kinase_AS"/>
</dbReference>
<evidence type="ECO:0000259" key="1">
    <source>
        <dbReference type="Pfam" id="PF01636"/>
    </source>
</evidence>
<accession>A0A553I6W2</accession>
<dbReference type="InterPro" id="IPR002575">
    <property type="entry name" value="Aminoglycoside_PTrfase"/>
</dbReference>
<name>A0A553I6W2_9PEZI</name>
<proteinExistence type="predicted"/>
<dbReference type="InterPro" id="IPR011009">
    <property type="entry name" value="Kinase-like_dom_sf"/>
</dbReference>
<dbReference type="GO" id="GO:0004672">
    <property type="term" value="F:protein kinase activity"/>
    <property type="evidence" value="ECO:0007669"/>
    <property type="project" value="InterPro"/>
</dbReference>
<dbReference type="EMBL" id="VFLP01000013">
    <property type="protein sequence ID" value="TRX95945.1"/>
    <property type="molecule type" value="Genomic_DNA"/>
</dbReference>
<organism evidence="2 3">
    <name type="scientific">Xylaria flabelliformis</name>
    <dbReference type="NCBI Taxonomy" id="2512241"/>
    <lineage>
        <taxon>Eukaryota</taxon>
        <taxon>Fungi</taxon>
        <taxon>Dikarya</taxon>
        <taxon>Ascomycota</taxon>
        <taxon>Pezizomycotina</taxon>
        <taxon>Sordariomycetes</taxon>
        <taxon>Xylariomycetidae</taxon>
        <taxon>Xylariales</taxon>
        <taxon>Xylariaceae</taxon>
        <taxon>Xylaria</taxon>
    </lineage>
</organism>
<dbReference type="Proteomes" id="UP000319160">
    <property type="component" value="Unassembled WGS sequence"/>
</dbReference>
<dbReference type="OrthoDB" id="191037at2759"/>
<dbReference type="Gene3D" id="3.30.200.20">
    <property type="entry name" value="Phosphorylase Kinase, domain 1"/>
    <property type="match status" value="1"/>
</dbReference>
<dbReference type="InterPro" id="IPR041726">
    <property type="entry name" value="ACAD10_11_N"/>
</dbReference>
<comment type="caution">
    <text evidence="2">The sequence shown here is derived from an EMBL/GenBank/DDBJ whole genome shotgun (WGS) entry which is preliminary data.</text>
</comment>
<dbReference type="CDD" id="cd05154">
    <property type="entry name" value="ACAD10_11_N-like"/>
    <property type="match status" value="1"/>
</dbReference>
<dbReference type="Gene3D" id="3.90.1200.10">
    <property type="match status" value="1"/>
</dbReference>
<dbReference type="InterPro" id="IPR052898">
    <property type="entry name" value="ACAD10-like"/>
</dbReference>
<dbReference type="PANTHER" id="PTHR47829:SF1">
    <property type="entry name" value="HAD FAMILY PHOSPHATASE"/>
    <property type="match status" value="1"/>
</dbReference>